<dbReference type="Pfam" id="PF06014">
    <property type="entry name" value="YqgQ-like"/>
    <property type="match status" value="1"/>
</dbReference>
<dbReference type="EMBL" id="CP129118">
    <property type="protein sequence ID" value="WOV88851.1"/>
    <property type="molecule type" value="Genomic_DNA"/>
</dbReference>
<evidence type="ECO:0000313" key="1">
    <source>
        <dbReference type="EMBL" id="WOV88851.1"/>
    </source>
</evidence>
<dbReference type="InterPro" id="IPR009256">
    <property type="entry name" value="YqgQ-like"/>
</dbReference>
<reference evidence="1 2" key="1">
    <citation type="submission" date="2023-06" db="EMBL/GenBank/DDBJ databases">
        <title>Sporosarcina sp. nov., isolated from Korean tranditional fermented seafood 'Jeotgal'.</title>
        <authorList>
            <person name="Yang A.I."/>
            <person name="Shin N.-R."/>
        </authorList>
    </citation>
    <scope>NUCLEOTIDE SEQUENCE [LARGE SCALE GENOMIC DNA]</scope>
    <source>
        <strain evidence="1 2">T2O-4</strain>
    </source>
</reference>
<evidence type="ECO:0000313" key="2">
    <source>
        <dbReference type="Proteomes" id="UP001303902"/>
    </source>
</evidence>
<dbReference type="Gene3D" id="1.10.287.760">
    <property type="entry name" value="YqgQ-like"/>
    <property type="match status" value="1"/>
</dbReference>
<proteinExistence type="predicted"/>
<dbReference type="InterPro" id="IPR023164">
    <property type="entry name" value="YqgQ-like_sf"/>
</dbReference>
<organism evidence="1 2">
    <name type="scientific">Sporosarcina oncorhynchi</name>
    <dbReference type="NCBI Taxonomy" id="3056444"/>
    <lineage>
        <taxon>Bacteria</taxon>
        <taxon>Bacillati</taxon>
        <taxon>Bacillota</taxon>
        <taxon>Bacilli</taxon>
        <taxon>Bacillales</taxon>
        <taxon>Caryophanaceae</taxon>
        <taxon>Sporosarcina</taxon>
    </lineage>
</organism>
<dbReference type="RefSeq" id="WP_317970334.1">
    <property type="nucleotide sequence ID" value="NZ_CP129118.1"/>
</dbReference>
<name>A0ABZ0L8J0_9BACL</name>
<sequence length="64" mass="7585">MKNHLDVLQLLKRFGIFIYTGDRKVDIELMLNEVKDLYDNGLIMKEDYLLATLILRQELSNTKK</sequence>
<dbReference type="Proteomes" id="UP001303902">
    <property type="component" value="Chromosome"/>
</dbReference>
<keyword evidence="2" id="KW-1185">Reference proteome</keyword>
<dbReference type="SUPFAM" id="SSF158379">
    <property type="entry name" value="YqgQ-like"/>
    <property type="match status" value="1"/>
</dbReference>
<gene>
    <name evidence="1" type="ORF">QWT69_07035</name>
</gene>
<accession>A0ABZ0L8J0</accession>
<protein>
    <submittedName>
        <fullName evidence="1">YqgQ family protein</fullName>
    </submittedName>
</protein>